<evidence type="ECO:0000259" key="2">
    <source>
        <dbReference type="SMART" id="SM00014"/>
    </source>
</evidence>
<feature type="transmembrane region" description="Helical" evidence="1">
    <location>
        <begin position="213"/>
        <end position="233"/>
    </location>
</feature>
<comment type="caution">
    <text evidence="3">The sequence shown here is derived from an EMBL/GenBank/DDBJ whole genome shotgun (WGS) entry which is preliminary data.</text>
</comment>
<dbReference type="InterPro" id="IPR026841">
    <property type="entry name" value="Aur1/Ipt1"/>
</dbReference>
<keyword evidence="1" id="KW-1133">Transmembrane helix</keyword>
<accession>A0ABW2UWZ8</accession>
<evidence type="ECO:0000256" key="1">
    <source>
        <dbReference type="SAM" id="Phobius"/>
    </source>
</evidence>
<evidence type="ECO:0000313" key="3">
    <source>
        <dbReference type="EMBL" id="MFC7748437.1"/>
    </source>
</evidence>
<name>A0ABW2UWZ8_9BACL</name>
<reference evidence="4" key="1">
    <citation type="journal article" date="2019" name="Int. J. Syst. Evol. Microbiol.">
        <title>The Global Catalogue of Microorganisms (GCM) 10K type strain sequencing project: providing services to taxonomists for standard genome sequencing and annotation.</title>
        <authorList>
            <consortium name="The Broad Institute Genomics Platform"/>
            <consortium name="The Broad Institute Genome Sequencing Center for Infectious Disease"/>
            <person name="Wu L."/>
            <person name="Ma J."/>
        </authorList>
    </citation>
    <scope>NUCLEOTIDE SEQUENCE [LARGE SCALE GENOMIC DNA]</scope>
    <source>
        <strain evidence="4">JCM 18657</strain>
    </source>
</reference>
<feature type="transmembrane region" description="Helical" evidence="1">
    <location>
        <begin position="46"/>
        <end position="62"/>
    </location>
</feature>
<feature type="transmembrane region" description="Helical" evidence="1">
    <location>
        <begin position="135"/>
        <end position="153"/>
    </location>
</feature>
<protein>
    <submittedName>
        <fullName evidence="3">Phosphatase PAP2 family protein</fullName>
    </submittedName>
</protein>
<feature type="transmembrane region" description="Helical" evidence="1">
    <location>
        <begin position="253"/>
        <end position="271"/>
    </location>
</feature>
<dbReference type="RefSeq" id="WP_138788982.1">
    <property type="nucleotide sequence ID" value="NZ_JBHTGQ010000002.1"/>
</dbReference>
<feature type="domain" description="Phosphatidic acid phosphatase type 2/haloperoxidase" evidence="2">
    <location>
        <begin position="147"/>
        <end position="254"/>
    </location>
</feature>
<dbReference type="Pfam" id="PF14378">
    <property type="entry name" value="PAP2_3"/>
    <property type="match status" value="1"/>
</dbReference>
<keyword evidence="1" id="KW-0812">Transmembrane</keyword>
<dbReference type="EMBL" id="JBHTGQ010000002">
    <property type="protein sequence ID" value="MFC7748437.1"/>
    <property type="molecule type" value="Genomic_DNA"/>
</dbReference>
<gene>
    <name evidence="3" type="ORF">ACFQWB_00565</name>
</gene>
<organism evidence="3 4">
    <name type="scientific">Paenibacillus thermoaerophilus</name>
    <dbReference type="NCBI Taxonomy" id="1215385"/>
    <lineage>
        <taxon>Bacteria</taxon>
        <taxon>Bacillati</taxon>
        <taxon>Bacillota</taxon>
        <taxon>Bacilli</taxon>
        <taxon>Bacillales</taxon>
        <taxon>Paenibacillaceae</taxon>
        <taxon>Paenibacillus</taxon>
    </lineage>
</organism>
<feature type="transmembrane region" description="Helical" evidence="1">
    <location>
        <begin position="6"/>
        <end position="25"/>
    </location>
</feature>
<dbReference type="Proteomes" id="UP001596528">
    <property type="component" value="Unassembled WGS sequence"/>
</dbReference>
<dbReference type="Gene3D" id="1.20.144.10">
    <property type="entry name" value="Phosphatidic acid phosphatase type 2/haloperoxidase"/>
    <property type="match status" value="1"/>
</dbReference>
<dbReference type="SMART" id="SM00014">
    <property type="entry name" value="acidPPc"/>
    <property type="match status" value="1"/>
</dbReference>
<dbReference type="InterPro" id="IPR036938">
    <property type="entry name" value="PAP2/HPO_sf"/>
</dbReference>
<dbReference type="InterPro" id="IPR000326">
    <property type="entry name" value="PAP2/HPO"/>
</dbReference>
<dbReference type="SUPFAM" id="SSF48317">
    <property type="entry name" value="Acid phosphatase/Vanadium-dependent haloperoxidase"/>
    <property type="match status" value="1"/>
</dbReference>
<feature type="transmembrane region" description="Helical" evidence="1">
    <location>
        <begin position="103"/>
        <end position="123"/>
    </location>
</feature>
<sequence length="280" mass="31658">MVFTGMLSSSVWTAVTVAAILWISLRRQPLAVAYDFGKHLITSRSYLMHFLAMLGILAFNKIEVTLENSMEHTPDFTPYIYKLEGGFVAALQDLFHQNWLTPVLAFFYVVVFQVMLVGSIGVYTFGRELHLYRAVCYAIMMNYMIAIPFYLFLPVTEVHAFSPDVKFYMLDAFPTFETTYRNLSDLDNCFPSLHTSISVTLSIIAFQSRNAFFRLFVPVSAVIVIFSIFYLGIHWLTDMLGGLLLGWFSARSGLRLAVGQPIFGGAAAFGGKKQVLRERP</sequence>
<proteinExistence type="predicted"/>
<keyword evidence="1" id="KW-0472">Membrane</keyword>
<keyword evidence="4" id="KW-1185">Reference proteome</keyword>
<evidence type="ECO:0000313" key="4">
    <source>
        <dbReference type="Proteomes" id="UP001596528"/>
    </source>
</evidence>